<name>A0A8X6NJP6_NEPPI</name>
<organism evidence="1 3">
    <name type="scientific">Nephila pilipes</name>
    <name type="common">Giant wood spider</name>
    <name type="synonym">Nephila maculata</name>
    <dbReference type="NCBI Taxonomy" id="299642"/>
    <lineage>
        <taxon>Eukaryota</taxon>
        <taxon>Metazoa</taxon>
        <taxon>Ecdysozoa</taxon>
        <taxon>Arthropoda</taxon>
        <taxon>Chelicerata</taxon>
        <taxon>Arachnida</taxon>
        <taxon>Araneae</taxon>
        <taxon>Araneomorphae</taxon>
        <taxon>Entelegynae</taxon>
        <taxon>Araneoidea</taxon>
        <taxon>Nephilidae</taxon>
        <taxon>Nephila</taxon>
    </lineage>
</organism>
<dbReference type="EMBL" id="BMAW01009910">
    <property type="protein sequence ID" value="GFT16332.1"/>
    <property type="molecule type" value="Genomic_DNA"/>
</dbReference>
<dbReference type="Proteomes" id="UP000887013">
    <property type="component" value="Unassembled WGS sequence"/>
</dbReference>
<gene>
    <name evidence="2" type="ORF">NPIL_295961</name>
    <name evidence="1" type="ORF">NPIL_454881</name>
</gene>
<proteinExistence type="predicted"/>
<dbReference type="EMBL" id="BMAW01020225">
    <property type="protein sequence ID" value="GFT66948.1"/>
    <property type="molecule type" value="Genomic_DNA"/>
</dbReference>
<evidence type="ECO:0000313" key="3">
    <source>
        <dbReference type="Proteomes" id="UP000887013"/>
    </source>
</evidence>
<evidence type="ECO:0000313" key="1">
    <source>
        <dbReference type="EMBL" id="GFT16332.1"/>
    </source>
</evidence>
<dbReference type="OrthoDB" id="6515318at2759"/>
<comment type="caution">
    <text evidence="1">The sequence shown here is derived from an EMBL/GenBank/DDBJ whole genome shotgun (WGS) entry which is preliminary data.</text>
</comment>
<accession>A0A8X6NJP6</accession>
<protein>
    <submittedName>
        <fullName evidence="1">Uncharacterized protein LOC103523915</fullName>
    </submittedName>
</protein>
<dbReference type="AlphaFoldDB" id="A0A8X6NJP6"/>
<reference evidence="1" key="1">
    <citation type="submission" date="2020-08" db="EMBL/GenBank/DDBJ databases">
        <title>Multicomponent nature underlies the extraordinary mechanical properties of spider dragline silk.</title>
        <authorList>
            <person name="Kono N."/>
            <person name="Nakamura H."/>
            <person name="Mori M."/>
            <person name="Yoshida Y."/>
            <person name="Ohtoshi R."/>
            <person name="Malay A.D."/>
            <person name="Moran D.A.P."/>
            <person name="Tomita M."/>
            <person name="Numata K."/>
            <person name="Arakawa K."/>
        </authorList>
    </citation>
    <scope>NUCLEOTIDE SEQUENCE</scope>
</reference>
<evidence type="ECO:0000313" key="2">
    <source>
        <dbReference type="EMBL" id="GFT66948.1"/>
    </source>
</evidence>
<keyword evidence="3" id="KW-1185">Reference proteome</keyword>
<sequence>MLNYNMDLSNNSRDKYWENTENDWKEFSHRTHKEVVANFRLKTRHNCLAEYRKRIDILINSLCPISETDTMNREYLFVCSGFDPILQPRDDVCLLLWSSRDHMS</sequence>